<evidence type="ECO:0000256" key="3">
    <source>
        <dbReference type="SAM" id="Phobius"/>
    </source>
</evidence>
<feature type="compositionally biased region" description="Polar residues" evidence="2">
    <location>
        <begin position="538"/>
        <end position="556"/>
    </location>
</feature>
<feature type="domain" description="EGF-like" evidence="4">
    <location>
        <begin position="176"/>
        <end position="206"/>
    </location>
</feature>
<reference evidence="5 6" key="1">
    <citation type="submission" date="2019-01" db="EMBL/GenBank/DDBJ databases">
        <title>A draft genome assembly of the solar-powered sea slug Elysia chlorotica.</title>
        <authorList>
            <person name="Cai H."/>
            <person name="Li Q."/>
            <person name="Fang X."/>
            <person name="Li J."/>
            <person name="Curtis N.E."/>
            <person name="Altenburger A."/>
            <person name="Shibata T."/>
            <person name="Feng M."/>
            <person name="Maeda T."/>
            <person name="Schwartz J.A."/>
            <person name="Shigenobu S."/>
            <person name="Lundholm N."/>
            <person name="Nishiyama T."/>
            <person name="Yang H."/>
            <person name="Hasebe M."/>
            <person name="Li S."/>
            <person name="Pierce S.K."/>
            <person name="Wang J."/>
        </authorList>
    </citation>
    <scope>NUCLEOTIDE SEQUENCE [LARGE SCALE GENOMIC DNA]</scope>
    <source>
        <strain evidence="5">EC2010</strain>
        <tissue evidence="5">Whole organism of an adult</tissue>
    </source>
</reference>
<evidence type="ECO:0000256" key="2">
    <source>
        <dbReference type="SAM" id="MobiDB-lite"/>
    </source>
</evidence>
<feature type="domain" description="EGF-like" evidence="4">
    <location>
        <begin position="221"/>
        <end position="252"/>
    </location>
</feature>
<accession>A0A3S1BDH0</accession>
<dbReference type="SUPFAM" id="SSF57184">
    <property type="entry name" value="Growth factor receptor domain"/>
    <property type="match status" value="2"/>
</dbReference>
<evidence type="ECO:0000313" key="5">
    <source>
        <dbReference type="EMBL" id="RUS81449.1"/>
    </source>
</evidence>
<evidence type="ECO:0000313" key="6">
    <source>
        <dbReference type="Proteomes" id="UP000271974"/>
    </source>
</evidence>
<feature type="compositionally biased region" description="Low complexity" evidence="2">
    <location>
        <begin position="749"/>
        <end position="760"/>
    </location>
</feature>
<feature type="compositionally biased region" description="Low complexity" evidence="2">
    <location>
        <begin position="704"/>
        <end position="739"/>
    </location>
</feature>
<proteinExistence type="predicted"/>
<feature type="domain" description="EGF-like" evidence="4">
    <location>
        <begin position="271"/>
        <end position="312"/>
    </location>
</feature>
<dbReference type="GO" id="GO:0005044">
    <property type="term" value="F:scavenger receptor activity"/>
    <property type="evidence" value="ECO:0007669"/>
    <property type="project" value="InterPro"/>
</dbReference>
<dbReference type="InterPro" id="IPR000742">
    <property type="entry name" value="EGF"/>
</dbReference>
<dbReference type="PANTHER" id="PTHR24043:SF5">
    <property type="entry name" value="SCAVENGER RECEPTOR CLASS F MEMBER 2"/>
    <property type="match status" value="1"/>
</dbReference>
<feature type="region of interest" description="Disordered" evidence="2">
    <location>
        <begin position="893"/>
        <end position="912"/>
    </location>
</feature>
<keyword evidence="1" id="KW-0245">EGF-like domain</keyword>
<comment type="caution">
    <text evidence="5">The sequence shown here is derived from an EMBL/GenBank/DDBJ whole genome shotgun (WGS) entry which is preliminary data.</text>
</comment>
<feature type="region of interest" description="Disordered" evidence="2">
    <location>
        <begin position="683"/>
        <end position="776"/>
    </location>
</feature>
<evidence type="ECO:0000259" key="4">
    <source>
        <dbReference type="SMART" id="SM00181"/>
    </source>
</evidence>
<feature type="domain" description="EGF-like" evidence="4">
    <location>
        <begin position="110"/>
        <end position="143"/>
    </location>
</feature>
<dbReference type="SMART" id="SM00181">
    <property type="entry name" value="EGF"/>
    <property type="match status" value="6"/>
</dbReference>
<keyword evidence="3" id="KW-0812">Transmembrane</keyword>
<gene>
    <name evidence="5" type="ORF">EGW08_010789</name>
</gene>
<keyword evidence="3" id="KW-1133">Transmembrane helix</keyword>
<dbReference type="GO" id="GO:0005925">
    <property type="term" value="C:focal adhesion"/>
    <property type="evidence" value="ECO:0007669"/>
    <property type="project" value="TreeGrafter"/>
</dbReference>
<dbReference type="InterPro" id="IPR042635">
    <property type="entry name" value="MEGF10/SREC1/2-like"/>
</dbReference>
<dbReference type="Proteomes" id="UP000271974">
    <property type="component" value="Unassembled WGS sequence"/>
</dbReference>
<dbReference type="InterPro" id="IPR009030">
    <property type="entry name" value="Growth_fac_rcpt_cys_sf"/>
</dbReference>
<dbReference type="Gene3D" id="2.170.300.10">
    <property type="entry name" value="Tie2 ligand-binding domain superfamily"/>
    <property type="match status" value="1"/>
</dbReference>
<feature type="domain" description="EGF-like" evidence="4">
    <location>
        <begin position="145"/>
        <end position="174"/>
    </location>
</feature>
<feature type="transmembrane region" description="Helical" evidence="3">
    <location>
        <begin position="366"/>
        <end position="389"/>
    </location>
</feature>
<organism evidence="5 6">
    <name type="scientific">Elysia chlorotica</name>
    <name type="common">Eastern emerald elysia</name>
    <name type="synonym">Sea slug</name>
    <dbReference type="NCBI Taxonomy" id="188477"/>
    <lineage>
        <taxon>Eukaryota</taxon>
        <taxon>Metazoa</taxon>
        <taxon>Spiralia</taxon>
        <taxon>Lophotrochozoa</taxon>
        <taxon>Mollusca</taxon>
        <taxon>Gastropoda</taxon>
        <taxon>Heterobranchia</taxon>
        <taxon>Euthyneura</taxon>
        <taxon>Panpulmonata</taxon>
        <taxon>Sacoglossa</taxon>
        <taxon>Placobranchoidea</taxon>
        <taxon>Plakobranchidae</taxon>
        <taxon>Elysia</taxon>
    </lineage>
</organism>
<feature type="domain" description="EGF-like" evidence="4">
    <location>
        <begin position="314"/>
        <end position="344"/>
    </location>
</feature>
<dbReference type="EMBL" id="RQTK01000337">
    <property type="protein sequence ID" value="RUS81449.1"/>
    <property type="molecule type" value="Genomic_DNA"/>
</dbReference>
<dbReference type="AlphaFoldDB" id="A0A3S1BDH0"/>
<keyword evidence="3" id="KW-0472">Membrane</keyword>
<keyword evidence="6" id="KW-1185">Reference proteome</keyword>
<protein>
    <recommendedName>
        <fullName evidence="4">EGF-like domain-containing protein</fullName>
    </recommendedName>
</protein>
<name>A0A3S1BDH0_ELYCH</name>
<sequence length="978" mass="108062">MFFLSRFYFSYLQVSSSILSQDCLPSLPCAGDCFESSISDFERRFCNQTSSSDTSIKHCECTPKTCRRLQQHCLIICKNQSMETLKDCISCLSSFKKPLITNSVENTEPICAEHCNGICLDTRCSETENCYMCALGYKGESCMETCSPNCLDGCHAESGSCLNCPKGRYGPECEFTCPQNCLDGKCLRANGSCEACATGYRGEYCNEKCPQGFYGNACDSQCSKTCEKGYCVHTNGHCLDGCKPGYFGLTCKLKCPPQMYGQGCLSYCPATCAEGSPCNHETGECVSGCLSGFRGPFCNTTCPESKYGANCYFNCSQDCFHRLCNAISGTCLACEDSSYGSLCQYKINVDGIHHRALESELTNFEAVLLIGGIILTGVLMWIAVAYLLLHQRKRILKEAAKGIDPRTSQWGMFPNNRAFQRAVKLYDQNLAYIGGGDAVAVTQTKIRKGKTKQPNVKNKRRKIDFRISKKLWWWTYPRGEKLKPPDEEEIERVAKWLAQHHGGKHSSRDSGSKGTEIEGFYFKNETGEITEESHSNDAKNSVNNGSHHSFKQEITTKTSAEVSTEISTIQEQQENLQLPTETPTGQEEVNLTIGTQQSVETTSLKSQSQQSQCEVSQTNDGQYLHQDQSKLAIGVSFSNELVGNDKLPIRSDTIYLHPEPSKSPNIKEPECLKDTSRVRWFRNKIYSPNGNKKPGAASSKEKTSSTYTSSATVSRSYSSTSTSSYTSSGSSTMSDTNTSRWRNQDESDYTTSDVTTSSSSSEDEMGTLEGSSLSTLATRQKDQSFIGDKPTCYATGSRAIAKPAMKTTEVNTTSDELETPGILQKIYGVFSRKKKNPEQGKPNLSLQNTNSIPGAGGLPRPFSNKFLINRLETWTRNRGLEVNINDGVMEVASSKNQRMSRSPWRAGFSKRTKGRKVRQDYASSWITTDQSDKGDRCYSTSKQSMSTSVEELTDVPSALVADTVREETGIVKHGHKAA</sequence>
<dbReference type="PANTHER" id="PTHR24043">
    <property type="entry name" value="SCAVENGER RECEPTOR CLASS F"/>
    <property type="match status" value="1"/>
</dbReference>
<dbReference type="OrthoDB" id="6155573at2759"/>
<dbReference type="GO" id="GO:0007157">
    <property type="term" value="P:heterophilic cell-cell adhesion via plasma membrane cell adhesion molecules"/>
    <property type="evidence" value="ECO:0007669"/>
    <property type="project" value="TreeGrafter"/>
</dbReference>
<evidence type="ECO:0000256" key="1">
    <source>
        <dbReference type="ARBA" id="ARBA00022536"/>
    </source>
</evidence>
<feature type="region of interest" description="Disordered" evidence="2">
    <location>
        <begin position="529"/>
        <end position="556"/>
    </location>
</feature>